<feature type="chain" id="PRO_5046572683" description="Tetratricopeptide repeat protein" evidence="1">
    <location>
        <begin position="32"/>
        <end position="325"/>
    </location>
</feature>
<reference evidence="3" key="1">
    <citation type="journal article" date="2019" name="Int. J. Syst. Evol. Microbiol.">
        <title>The Global Catalogue of Microorganisms (GCM) 10K type strain sequencing project: providing services to taxonomists for standard genome sequencing and annotation.</title>
        <authorList>
            <consortium name="The Broad Institute Genomics Platform"/>
            <consortium name="The Broad Institute Genome Sequencing Center for Infectious Disease"/>
            <person name="Wu L."/>
            <person name="Ma J."/>
        </authorList>
    </citation>
    <scope>NUCLEOTIDE SEQUENCE [LARGE SCALE GENOMIC DNA]</scope>
    <source>
        <strain evidence="3">CGMCC 1.15922</strain>
    </source>
</reference>
<dbReference type="Pfam" id="PF13424">
    <property type="entry name" value="TPR_12"/>
    <property type="match status" value="1"/>
</dbReference>
<comment type="caution">
    <text evidence="2">The sequence shown here is derived from an EMBL/GenBank/DDBJ whole genome shotgun (WGS) entry which is preliminary data.</text>
</comment>
<evidence type="ECO:0000256" key="1">
    <source>
        <dbReference type="SAM" id="SignalP"/>
    </source>
</evidence>
<sequence>MNRLLKNKCNFIAQSILCCVITFFYSSIVHAQAENVNHSIIQVNKVCARSAVECLELVEVELKRTTPNTYIWYDLLQHKFDALFDLQKISELNKAVTPWIDQEKLPNSFKITVYIYYAKTSFIQEDIDRAYLYSQKAKNKLIEMNQVFPSPMRLIQLANLQMRLNEDDLAYETLQALEKKYEKSKNAHFMMELYGNLGHVTRNLSLHELSLEYCLKTIPWSKKYNNQQQIGTVLFNLAKAYLHFGHYNKAEKTLHEAQEFSKKAKDEVKVNQIQLYLIEIKLQQLQTQQAKILFDQINVNYLPKSDLPKITKLQKTLSGLPIAVN</sequence>
<gene>
    <name evidence="2" type="ORF">GCM10011501_18230</name>
</gene>
<dbReference type="RefSeq" id="WP_189377957.1">
    <property type="nucleotide sequence ID" value="NZ_BNAH01000006.1"/>
</dbReference>
<organism evidence="2 3">
    <name type="scientific">Thalassotalea profundi</name>
    <dbReference type="NCBI Taxonomy" id="2036687"/>
    <lineage>
        <taxon>Bacteria</taxon>
        <taxon>Pseudomonadati</taxon>
        <taxon>Pseudomonadota</taxon>
        <taxon>Gammaproteobacteria</taxon>
        <taxon>Alteromonadales</taxon>
        <taxon>Colwelliaceae</taxon>
        <taxon>Thalassotalea</taxon>
    </lineage>
</organism>
<evidence type="ECO:0000313" key="2">
    <source>
        <dbReference type="EMBL" id="GHE89118.1"/>
    </source>
</evidence>
<protein>
    <recommendedName>
        <fullName evidence="4">Tetratricopeptide repeat protein</fullName>
    </recommendedName>
</protein>
<feature type="signal peptide" evidence="1">
    <location>
        <begin position="1"/>
        <end position="31"/>
    </location>
</feature>
<evidence type="ECO:0008006" key="4">
    <source>
        <dbReference type="Google" id="ProtNLM"/>
    </source>
</evidence>
<dbReference type="Proteomes" id="UP000626370">
    <property type="component" value="Unassembled WGS sequence"/>
</dbReference>
<accession>A0ABQ3INP0</accession>
<keyword evidence="3" id="KW-1185">Reference proteome</keyword>
<name>A0ABQ3INP0_9GAMM</name>
<dbReference type="SUPFAM" id="SSF48452">
    <property type="entry name" value="TPR-like"/>
    <property type="match status" value="1"/>
</dbReference>
<evidence type="ECO:0000313" key="3">
    <source>
        <dbReference type="Proteomes" id="UP000626370"/>
    </source>
</evidence>
<proteinExistence type="predicted"/>
<dbReference type="InterPro" id="IPR011990">
    <property type="entry name" value="TPR-like_helical_dom_sf"/>
</dbReference>
<keyword evidence="1" id="KW-0732">Signal</keyword>
<dbReference type="EMBL" id="BNAH01000006">
    <property type="protein sequence ID" value="GHE89118.1"/>
    <property type="molecule type" value="Genomic_DNA"/>
</dbReference>
<dbReference type="Gene3D" id="1.25.40.10">
    <property type="entry name" value="Tetratricopeptide repeat domain"/>
    <property type="match status" value="1"/>
</dbReference>